<name>Q0RBW7_FRAAA</name>
<proteinExistence type="predicted"/>
<reference evidence="2 3" key="1">
    <citation type="journal article" date="2007" name="Genome Res.">
        <title>Genome characteristics of facultatively symbiotic Frankia sp. strains reflect host range and host plant biogeography.</title>
        <authorList>
            <person name="Normand P."/>
            <person name="Lapierre P."/>
            <person name="Tisa L.S."/>
            <person name="Gogarten J.P."/>
            <person name="Alloisio N."/>
            <person name="Bagnarol E."/>
            <person name="Bassi C.A."/>
            <person name="Berry A.M."/>
            <person name="Bickhart D.M."/>
            <person name="Choisne N."/>
            <person name="Couloux A."/>
            <person name="Cournoyer B."/>
            <person name="Cruveiller S."/>
            <person name="Daubin V."/>
            <person name="Demange N."/>
            <person name="Francino M.P."/>
            <person name="Goltsman E."/>
            <person name="Huang Y."/>
            <person name="Kopp O.R."/>
            <person name="Labarre L."/>
            <person name="Lapidus A."/>
            <person name="Lavire C."/>
            <person name="Marechal J."/>
            <person name="Martinez M."/>
            <person name="Mastronunzio J.E."/>
            <person name="Mullin B.C."/>
            <person name="Niemann J."/>
            <person name="Pujic P."/>
            <person name="Rawnsley T."/>
            <person name="Rouy Z."/>
            <person name="Schenowitz C."/>
            <person name="Sellstedt A."/>
            <person name="Tavares F."/>
            <person name="Tomkins J.P."/>
            <person name="Vallenet D."/>
            <person name="Valverde C."/>
            <person name="Wall L.G."/>
            <person name="Wang Y."/>
            <person name="Medigue C."/>
            <person name="Benson D.R."/>
        </authorList>
    </citation>
    <scope>NUCLEOTIDE SEQUENCE [LARGE SCALE GENOMIC DNA]</scope>
    <source>
        <strain evidence="3">DSM 45986 / CECT 9034 / ACN14a</strain>
    </source>
</reference>
<dbReference type="AlphaFoldDB" id="Q0RBW7"/>
<evidence type="ECO:0000256" key="1">
    <source>
        <dbReference type="SAM" id="MobiDB-lite"/>
    </source>
</evidence>
<gene>
    <name evidence="2" type="ordered locus">FRAAL6440</name>
</gene>
<evidence type="ECO:0000313" key="2">
    <source>
        <dbReference type="EMBL" id="CAJ65063.1"/>
    </source>
</evidence>
<sequence length="59" mass="6613">MWACHPARPHRHRGGAPWEGYSAHRVPGAIPNGARESVDIHVLMLTNPRWTTRAGHPSR</sequence>
<dbReference type="HOGENOM" id="CLU_2953773_0_0_11"/>
<feature type="region of interest" description="Disordered" evidence="1">
    <location>
        <begin position="1"/>
        <end position="22"/>
    </location>
</feature>
<evidence type="ECO:0000313" key="3">
    <source>
        <dbReference type="Proteomes" id="UP000000657"/>
    </source>
</evidence>
<dbReference type="Proteomes" id="UP000000657">
    <property type="component" value="Chromosome"/>
</dbReference>
<dbReference type="EMBL" id="CT573213">
    <property type="protein sequence ID" value="CAJ65063.1"/>
    <property type="molecule type" value="Genomic_DNA"/>
</dbReference>
<organism evidence="2 3">
    <name type="scientific">Frankia alni (strain DSM 45986 / CECT 9034 / ACN14a)</name>
    <dbReference type="NCBI Taxonomy" id="326424"/>
    <lineage>
        <taxon>Bacteria</taxon>
        <taxon>Bacillati</taxon>
        <taxon>Actinomycetota</taxon>
        <taxon>Actinomycetes</taxon>
        <taxon>Frankiales</taxon>
        <taxon>Frankiaceae</taxon>
        <taxon>Frankia</taxon>
    </lineage>
</organism>
<keyword evidence="3" id="KW-1185">Reference proteome</keyword>
<accession>Q0RBW7</accession>
<dbReference type="KEGG" id="fal:FRAAL6440"/>
<protein>
    <submittedName>
        <fullName evidence="2">Uncharacterized protein</fullName>
    </submittedName>
</protein>